<name>A0ABN9YCR0_9DINO</name>
<feature type="chain" id="PRO_5047279140" description="DUF5672 domain-containing protein" evidence="1">
    <location>
        <begin position="21"/>
        <end position="319"/>
    </location>
</feature>
<dbReference type="Proteomes" id="UP001189429">
    <property type="component" value="Unassembled WGS sequence"/>
</dbReference>
<gene>
    <name evidence="3" type="ORF">PCOR1329_LOCUS84659</name>
</gene>
<keyword evidence="1" id="KW-0732">Signal</keyword>
<evidence type="ECO:0000256" key="1">
    <source>
        <dbReference type="SAM" id="SignalP"/>
    </source>
</evidence>
<comment type="caution">
    <text evidence="3">The sequence shown here is derived from an EMBL/GenBank/DDBJ whole genome shotgun (WGS) entry which is preliminary data.</text>
</comment>
<dbReference type="EMBL" id="CAUYUJ010022404">
    <property type="protein sequence ID" value="CAK0910496.1"/>
    <property type="molecule type" value="Genomic_DNA"/>
</dbReference>
<proteinExistence type="predicted"/>
<accession>A0ABN9YCR0</accession>
<sequence>MVFIRLLNLTTSCLLQLAAGIQSYTFLGQEAQPIAVDPASCLEAVIVEPRKLRTIATALESAALSNNADFDLLTIAVGDENGEYVKQLVQNSSVLLKLRMQGLLRFRKLPFRDLGGNSFDGTNRTANPRGHHDQYSRVLMSAEFWEGFTCNRILLMQSDTVLCSNSNVKLSDYFKYEYVGGRTHNLDKKYFPGRRHLNGGLSFRNRLGMLRCIKSLASYPDDVRLWLDQLPEDGFFSNCKELEQPSGPVLRRFAIASGSFEMEPDQVPFGVHSPWQESSCKGCSKSNLQHCVGAIKLLQDTNPRRARKIMKSLKLGKWR</sequence>
<protein>
    <recommendedName>
        <fullName evidence="2">DUF5672 domain-containing protein</fullName>
    </recommendedName>
</protein>
<reference evidence="3" key="1">
    <citation type="submission" date="2023-10" db="EMBL/GenBank/DDBJ databases">
        <authorList>
            <person name="Chen Y."/>
            <person name="Shah S."/>
            <person name="Dougan E. K."/>
            <person name="Thang M."/>
            <person name="Chan C."/>
        </authorList>
    </citation>
    <scope>NUCLEOTIDE SEQUENCE [LARGE SCALE GENOMIC DNA]</scope>
</reference>
<evidence type="ECO:0000259" key="2">
    <source>
        <dbReference type="Pfam" id="PF18922"/>
    </source>
</evidence>
<evidence type="ECO:0000313" key="4">
    <source>
        <dbReference type="Proteomes" id="UP001189429"/>
    </source>
</evidence>
<dbReference type="InterPro" id="IPR043729">
    <property type="entry name" value="DUF5672"/>
</dbReference>
<dbReference type="Pfam" id="PF18922">
    <property type="entry name" value="DUF5672"/>
    <property type="match status" value="1"/>
</dbReference>
<feature type="domain" description="DUF5672" evidence="2">
    <location>
        <begin position="131"/>
        <end position="272"/>
    </location>
</feature>
<keyword evidence="4" id="KW-1185">Reference proteome</keyword>
<evidence type="ECO:0000313" key="3">
    <source>
        <dbReference type="EMBL" id="CAK0910496.1"/>
    </source>
</evidence>
<organism evidence="3 4">
    <name type="scientific">Prorocentrum cordatum</name>
    <dbReference type="NCBI Taxonomy" id="2364126"/>
    <lineage>
        <taxon>Eukaryota</taxon>
        <taxon>Sar</taxon>
        <taxon>Alveolata</taxon>
        <taxon>Dinophyceae</taxon>
        <taxon>Prorocentrales</taxon>
        <taxon>Prorocentraceae</taxon>
        <taxon>Prorocentrum</taxon>
    </lineage>
</organism>
<feature type="signal peptide" evidence="1">
    <location>
        <begin position="1"/>
        <end position="20"/>
    </location>
</feature>